<feature type="region of interest" description="Disordered" evidence="1">
    <location>
        <begin position="50"/>
        <end position="76"/>
    </location>
</feature>
<organism evidence="3 4">
    <name type="scientific">Saguinus oedipus</name>
    <name type="common">Cotton-top tamarin</name>
    <name type="synonym">Oedipomidas oedipus</name>
    <dbReference type="NCBI Taxonomy" id="9490"/>
    <lineage>
        <taxon>Eukaryota</taxon>
        <taxon>Metazoa</taxon>
        <taxon>Chordata</taxon>
        <taxon>Craniata</taxon>
        <taxon>Vertebrata</taxon>
        <taxon>Euteleostomi</taxon>
        <taxon>Mammalia</taxon>
        <taxon>Eutheria</taxon>
        <taxon>Euarchontoglires</taxon>
        <taxon>Primates</taxon>
        <taxon>Haplorrhini</taxon>
        <taxon>Platyrrhini</taxon>
        <taxon>Cebidae</taxon>
        <taxon>Callitrichinae</taxon>
        <taxon>Saguinus</taxon>
    </lineage>
</organism>
<evidence type="ECO:0000256" key="1">
    <source>
        <dbReference type="SAM" id="MobiDB-lite"/>
    </source>
</evidence>
<gene>
    <name evidence="3" type="ORF">P7K49_017893</name>
</gene>
<feature type="compositionally biased region" description="Low complexity" evidence="1">
    <location>
        <begin position="63"/>
        <end position="73"/>
    </location>
</feature>
<protein>
    <recommendedName>
        <fullName evidence="2">N4BP1 first type I KH-domain domain-containing protein</fullName>
    </recommendedName>
</protein>
<keyword evidence="4" id="KW-1185">Reference proteome</keyword>
<proteinExistence type="predicted"/>
<evidence type="ECO:0000313" key="4">
    <source>
        <dbReference type="Proteomes" id="UP001266305"/>
    </source>
</evidence>
<accession>A0ABQ9V477</accession>
<reference evidence="3 4" key="1">
    <citation type="submission" date="2023-05" db="EMBL/GenBank/DDBJ databases">
        <title>B98-5 Cell Line De Novo Hybrid Assembly: An Optical Mapping Approach.</title>
        <authorList>
            <person name="Kananen K."/>
            <person name="Auerbach J.A."/>
            <person name="Kautto E."/>
            <person name="Blachly J.S."/>
        </authorList>
    </citation>
    <scope>NUCLEOTIDE SEQUENCE [LARGE SCALE GENOMIC DNA]</scope>
    <source>
        <strain evidence="3">B95-8</strain>
        <tissue evidence="3">Cell line</tissue>
    </source>
</reference>
<name>A0ABQ9V477_SAGOE</name>
<comment type="caution">
    <text evidence="3">The sequence shown here is derived from an EMBL/GenBank/DDBJ whole genome shotgun (WGS) entry which is preliminary data.</text>
</comment>
<evidence type="ECO:0000259" key="2">
    <source>
        <dbReference type="Pfam" id="PF23050"/>
    </source>
</evidence>
<dbReference type="InterPro" id="IPR056629">
    <property type="entry name" value="KH_N4BP1_1st"/>
</dbReference>
<dbReference type="Proteomes" id="UP001266305">
    <property type="component" value="Unassembled WGS sequence"/>
</dbReference>
<dbReference type="EMBL" id="JASSZA010000008">
    <property type="protein sequence ID" value="KAK2104037.1"/>
    <property type="molecule type" value="Genomic_DNA"/>
</dbReference>
<dbReference type="Pfam" id="PF23050">
    <property type="entry name" value="KH_N4BP1_1st"/>
    <property type="match status" value="1"/>
</dbReference>
<evidence type="ECO:0000313" key="3">
    <source>
        <dbReference type="EMBL" id="KAK2104037.1"/>
    </source>
</evidence>
<sequence length="242" mass="27005">MVQTKSKPRVQRQRLQVQRIFRVKLNAFQSRPDTPYFWLQLEGPRENMGKAKVNSFSPPPPISSSQMPLSPSPGEMVARRGTTALPPPGFSSVAGRYWAILLPHQISLRSFLARSFPLVPSFPAPPLPYVSPLSLKCTESASPVCVPPHEPSLAKAPASAAPLFHLGSNSKRCIAVASATHLFVLHQDSGRPRQWQWAGVPSGDWVLELWDRVWLADIWLGRQMESELSLLHTNCEQYPEID</sequence>
<feature type="domain" description="N4BP1 first type I KH-domain" evidence="2">
    <location>
        <begin position="1"/>
        <end position="52"/>
    </location>
</feature>